<evidence type="ECO:0000256" key="1">
    <source>
        <dbReference type="ARBA" id="ARBA00022614"/>
    </source>
</evidence>
<keyword evidence="11" id="KW-1185">Reference proteome</keyword>
<dbReference type="GO" id="GO:0043531">
    <property type="term" value="F:ADP binding"/>
    <property type="evidence" value="ECO:0007669"/>
    <property type="project" value="InterPro"/>
</dbReference>
<name>A0A6P3ZTG7_ZIZJJ</name>
<dbReference type="InterPro" id="IPR056789">
    <property type="entry name" value="LRR_R13L1-DRL21"/>
</dbReference>
<dbReference type="InParanoid" id="A0A6P3ZTG7"/>
<dbReference type="GO" id="GO:0006952">
    <property type="term" value="P:defense response"/>
    <property type="evidence" value="ECO:0007669"/>
    <property type="project" value="UniProtKB-KW"/>
</dbReference>
<dbReference type="InterPro" id="IPR032675">
    <property type="entry name" value="LRR_dom_sf"/>
</dbReference>
<keyword evidence="1" id="KW-0433">Leucine-rich repeat</keyword>
<evidence type="ECO:0000256" key="3">
    <source>
        <dbReference type="ARBA" id="ARBA00022741"/>
    </source>
</evidence>
<reference evidence="11" key="1">
    <citation type="submission" date="2025-05" db="UniProtKB">
        <authorList>
            <consortium name="RefSeq"/>
        </authorList>
    </citation>
    <scope>NUCLEOTIDE SEQUENCE [LARGE SCALE GENOMIC DNA]</scope>
</reference>
<protein>
    <submittedName>
        <fullName evidence="12">Disease resistance protein RGA1</fullName>
    </submittedName>
</protein>
<evidence type="ECO:0000259" key="10">
    <source>
        <dbReference type="Pfam" id="PF25019"/>
    </source>
</evidence>
<keyword evidence="4" id="KW-0611">Plant defense</keyword>
<reference evidence="12" key="2">
    <citation type="submission" date="2025-08" db="UniProtKB">
        <authorList>
            <consortium name="RefSeq"/>
        </authorList>
    </citation>
    <scope>IDENTIFICATION</scope>
    <source>
        <tissue evidence="12">Seedling</tissue>
    </source>
</reference>
<keyword evidence="5" id="KW-0067">ATP-binding</keyword>
<dbReference type="GO" id="GO:0051707">
    <property type="term" value="P:response to other organism"/>
    <property type="evidence" value="ECO:0007669"/>
    <property type="project" value="UniProtKB-ARBA"/>
</dbReference>
<feature type="domain" description="R13L1/DRL21-like LRR repeat region" evidence="10">
    <location>
        <begin position="977"/>
        <end position="1044"/>
    </location>
</feature>
<proteinExistence type="predicted"/>
<dbReference type="Pfam" id="PF00931">
    <property type="entry name" value="NB-ARC"/>
    <property type="match status" value="2"/>
</dbReference>
<sequence>MAWFVLSSFVDRTIEMLHSEAVQQIGVTDELSELKNTMSSIKARLSDAEEKEELVDHRLFVDLEKVEELVDDLSSEALRQQLAGTLRRDSITKKVCTFFSTSSNQAASQYKLGEKIKGINKILARLKASLLDSGLVERHEENIDVVTRGKEPTPSYVHKEQVIIGRDRDTTAIKRYLFDVAENSEEKNVEVIPIVGARGIGKTTLAQLVFHDEEVVMHFDLRLWVNLETYQLQQKLGKIVRGKRYLLVLDDVLIGNPLMWTSLKNLSSGCANGSRIITTSSYWDAEIEITKSIGTTKPYELKPLDEEESWALFKKVVFENGEEKQINSQIVKRIVERCAGSPFAIKTIGRMLQSKDPETEWSTFLETDIISRIHRGDLNSFEALKIVWDNFPWNLKNCLAYCSLFPIDFEIDVKTLINLWIAQGFIYPSPGRHMEDVGYEYFRNLCWESIFQEVEKDENGIVSKCRMAPLMHQFVIKAAEQFVIPDLTTFEELWLPQPGQLGSPQLGQFWLAQHVSFGFHLDSSSILVRLLWDRAYNLHTILLPSQMRLETEETLSESFFDVIILRHKLLRVLDLHNLGIEMLPDSIGKLKHLRYLDVSQNSAIKSLPNSITMLLHLTVLKLSSCYGLQELPRDIHKLISLRHVEIDWCYSLTHLPRGLGHLTQLQTLSEFVLSKDNRHSCSLSQLAALNNLRGKLKIKNLENGIYDSKAAILKEKEHLTSLTLAWDLDVPEDTAKYQLDLLEPPSNIKELLLVRYDGIEFSNWFSSLNNLVKFSLRNCKCRHLPPLSHLSSLKVLILDQMTDLKCISNKYENNHPSSSSASAAAAAFFPSLEELRLTELPNLEEWWGGDNSLKATVSSLPSFPRLSKLMIEDCPKLSSMPLYTHLKEWLVLDNTSLETFQHIMNPFTSSQVPSETNKEWSAASTSSAVFASSSLSRLQSLCIIGIKKLDISYSDEIKWEGLRNLRFLRFDYLPKLNELPEGLQHVTTLQELHIWRCNMKTLPEWIGKFKFLTALGISACPYLNSLPEAIKSLSSLMTLEIVDCPILLERCKSENGADWHKIEHIPDLFFL</sequence>
<feature type="domain" description="NB-ARC" evidence="7">
    <location>
        <begin position="229"/>
        <end position="320"/>
    </location>
</feature>
<dbReference type="InterPro" id="IPR027417">
    <property type="entry name" value="P-loop_NTPase"/>
</dbReference>
<accession>A0A6P3ZTG7</accession>
<evidence type="ECO:0000259" key="7">
    <source>
        <dbReference type="Pfam" id="PF00931"/>
    </source>
</evidence>
<evidence type="ECO:0000259" key="9">
    <source>
        <dbReference type="Pfam" id="PF23559"/>
    </source>
</evidence>
<feature type="domain" description="NB-ARC" evidence="7">
    <location>
        <begin position="184"/>
        <end position="227"/>
    </location>
</feature>
<evidence type="ECO:0000313" key="12">
    <source>
        <dbReference type="RefSeq" id="XP_015882919.3"/>
    </source>
</evidence>
<evidence type="ECO:0000256" key="4">
    <source>
        <dbReference type="ARBA" id="ARBA00022821"/>
    </source>
</evidence>
<keyword evidence="3" id="KW-0547">Nucleotide-binding</keyword>
<dbReference type="PANTHER" id="PTHR36766:SF40">
    <property type="entry name" value="DISEASE RESISTANCE PROTEIN RGA3"/>
    <property type="match status" value="1"/>
</dbReference>
<keyword evidence="6" id="KW-0175">Coiled coil</keyword>
<dbReference type="Gene3D" id="1.10.8.430">
    <property type="entry name" value="Helical domain of apoptotic protease-activating factors"/>
    <property type="match status" value="1"/>
</dbReference>
<dbReference type="AlphaFoldDB" id="A0A6P3ZTG7"/>
<dbReference type="InterPro" id="IPR036388">
    <property type="entry name" value="WH-like_DNA-bd_sf"/>
</dbReference>
<dbReference type="SUPFAM" id="SSF52540">
    <property type="entry name" value="P-loop containing nucleoside triphosphate hydrolases"/>
    <property type="match status" value="1"/>
</dbReference>
<dbReference type="RefSeq" id="XP_015882919.3">
    <property type="nucleotide sequence ID" value="XM_016027433.4"/>
</dbReference>
<dbReference type="InterPro" id="IPR058922">
    <property type="entry name" value="WHD_DRP"/>
</dbReference>
<dbReference type="InterPro" id="IPR042197">
    <property type="entry name" value="Apaf_helical"/>
</dbReference>
<dbReference type="Gene3D" id="3.80.10.10">
    <property type="entry name" value="Ribonuclease Inhibitor"/>
    <property type="match status" value="2"/>
</dbReference>
<dbReference type="FunFam" id="1.10.10.10:FF:000322">
    <property type="entry name" value="Probable disease resistance protein At1g63360"/>
    <property type="match status" value="1"/>
</dbReference>
<evidence type="ECO:0000256" key="6">
    <source>
        <dbReference type="SAM" id="Coils"/>
    </source>
</evidence>
<organism evidence="11 12">
    <name type="scientific">Ziziphus jujuba</name>
    <name type="common">Chinese jujube</name>
    <name type="synonym">Ziziphus sativa</name>
    <dbReference type="NCBI Taxonomy" id="326968"/>
    <lineage>
        <taxon>Eukaryota</taxon>
        <taxon>Viridiplantae</taxon>
        <taxon>Streptophyta</taxon>
        <taxon>Embryophyta</taxon>
        <taxon>Tracheophyta</taxon>
        <taxon>Spermatophyta</taxon>
        <taxon>Magnoliopsida</taxon>
        <taxon>eudicotyledons</taxon>
        <taxon>Gunneridae</taxon>
        <taxon>Pentapetalae</taxon>
        <taxon>rosids</taxon>
        <taxon>fabids</taxon>
        <taxon>Rosales</taxon>
        <taxon>Rhamnaceae</taxon>
        <taxon>Paliureae</taxon>
        <taxon>Ziziphus</taxon>
    </lineage>
</organism>
<dbReference type="GO" id="GO:0005524">
    <property type="term" value="F:ATP binding"/>
    <property type="evidence" value="ECO:0007669"/>
    <property type="project" value="UniProtKB-KW"/>
</dbReference>
<feature type="domain" description="R13L1/DRL21-like LRR repeat region" evidence="10">
    <location>
        <begin position="683"/>
        <end position="801"/>
    </location>
</feature>
<dbReference type="Gene3D" id="1.20.5.4130">
    <property type="match status" value="1"/>
</dbReference>
<dbReference type="Pfam" id="PF18052">
    <property type="entry name" value="Rx_N"/>
    <property type="match status" value="1"/>
</dbReference>
<evidence type="ECO:0000313" key="11">
    <source>
        <dbReference type="Proteomes" id="UP001652623"/>
    </source>
</evidence>
<dbReference type="PANTHER" id="PTHR36766">
    <property type="entry name" value="PLANT BROAD-SPECTRUM MILDEW RESISTANCE PROTEIN RPW8"/>
    <property type="match status" value="1"/>
</dbReference>
<dbReference type="SUPFAM" id="SSF52058">
    <property type="entry name" value="L domain-like"/>
    <property type="match status" value="1"/>
</dbReference>
<evidence type="ECO:0000256" key="2">
    <source>
        <dbReference type="ARBA" id="ARBA00022737"/>
    </source>
</evidence>
<dbReference type="Pfam" id="PF23559">
    <property type="entry name" value="WHD_DRP"/>
    <property type="match status" value="1"/>
</dbReference>
<dbReference type="InterPro" id="IPR041118">
    <property type="entry name" value="Rx_N"/>
</dbReference>
<feature type="domain" description="Disease resistance N-terminal" evidence="8">
    <location>
        <begin position="5"/>
        <end position="72"/>
    </location>
</feature>
<evidence type="ECO:0000259" key="8">
    <source>
        <dbReference type="Pfam" id="PF18052"/>
    </source>
</evidence>
<evidence type="ECO:0000256" key="5">
    <source>
        <dbReference type="ARBA" id="ARBA00022840"/>
    </source>
</evidence>
<keyword evidence="2" id="KW-0677">Repeat</keyword>
<dbReference type="Gene3D" id="1.10.10.10">
    <property type="entry name" value="Winged helix-like DNA-binding domain superfamily/Winged helix DNA-binding domain"/>
    <property type="match status" value="1"/>
</dbReference>
<dbReference type="GeneID" id="107418728"/>
<dbReference type="Pfam" id="PF25019">
    <property type="entry name" value="LRR_R13L1-DRL21"/>
    <property type="match status" value="2"/>
</dbReference>
<gene>
    <name evidence="12" type="primary">LOC107418728</name>
</gene>
<dbReference type="KEGG" id="zju:107418728"/>
<dbReference type="PRINTS" id="PR00364">
    <property type="entry name" value="DISEASERSIST"/>
</dbReference>
<feature type="coiled-coil region" evidence="6">
    <location>
        <begin position="31"/>
        <end position="83"/>
    </location>
</feature>
<dbReference type="Gene3D" id="3.40.50.300">
    <property type="entry name" value="P-loop containing nucleotide triphosphate hydrolases"/>
    <property type="match status" value="1"/>
</dbReference>
<feature type="domain" description="Disease resistance protein winged helix" evidence="9">
    <location>
        <begin position="404"/>
        <end position="475"/>
    </location>
</feature>
<dbReference type="Proteomes" id="UP001652623">
    <property type="component" value="Chromosome 2"/>
</dbReference>
<dbReference type="InterPro" id="IPR002182">
    <property type="entry name" value="NB-ARC"/>
</dbReference>